<evidence type="ECO:0000313" key="15">
    <source>
        <dbReference type="Proteomes" id="UP001153636"/>
    </source>
</evidence>
<name>A0A9P0G675_9CUCU</name>
<dbReference type="SUPFAM" id="SSF46689">
    <property type="entry name" value="Homeodomain-like"/>
    <property type="match status" value="1"/>
</dbReference>
<dbReference type="OrthoDB" id="10068888at2759"/>
<evidence type="ECO:0000256" key="6">
    <source>
        <dbReference type="ARBA" id="ARBA00023163"/>
    </source>
</evidence>
<feature type="compositionally biased region" description="Acidic residues" evidence="11">
    <location>
        <begin position="538"/>
        <end position="559"/>
    </location>
</feature>
<feature type="compositionally biased region" description="Polar residues" evidence="11">
    <location>
        <begin position="524"/>
        <end position="534"/>
    </location>
</feature>
<evidence type="ECO:0000256" key="3">
    <source>
        <dbReference type="ARBA" id="ARBA00023015"/>
    </source>
</evidence>
<feature type="DNA-binding region" description="Homeobox" evidence="8">
    <location>
        <begin position="458"/>
        <end position="517"/>
    </location>
</feature>
<feature type="domain" description="CUT" evidence="13">
    <location>
        <begin position="334"/>
        <end position="420"/>
    </location>
</feature>
<dbReference type="Proteomes" id="UP001153636">
    <property type="component" value="Chromosome 14"/>
</dbReference>
<gene>
    <name evidence="14" type="ORF">PSYICH_LOCUS4612</name>
</gene>
<evidence type="ECO:0000259" key="13">
    <source>
        <dbReference type="PROSITE" id="PS51042"/>
    </source>
</evidence>
<dbReference type="Pfam" id="PF02376">
    <property type="entry name" value="CUT"/>
    <property type="match status" value="1"/>
</dbReference>
<dbReference type="GO" id="GO:0005634">
    <property type="term" value="C:nucleus"/>
    <property type="evidence" value="ECO:0007669"/>
    <property type="project" value="UniProtKB-SubCell"/>
</dbReference>
<feature type="compositionally biased region" description="Polar residues" evidence="11">
    <location>
        <begin position="251"/>
        <end position="265"/>
    </location>
</feature>
<dbReference type="FunFam" id="1.10.260.40:FF:000005">
    <property type="entry name" value="One cut domain family member"/>
    <property type="match status" value="1"/>
</dbReference>
<reference evidence="14" key="1">
    <citation type="submission" date="2022-01" db="EMBL/GenBank/DDBJ databases">
        <authorList>
            <person name="King R."/>
        </authorList>
    </citation>
    <scope>NUCLEOTIDE SEQUENCE</scope>
</reference>
<keyword evidence="4 8" id="KW-0238">DNA-binding</keyword>
<proteinExistence type="inferred from homology"/>
<feature type="compositionally biased region" description="Polar residues" evidence="11">
    <location>
        <begin position="220"/>
        <end position="233"/>
    </location>
</feature>
<evidence type="ECO:0000313" key="14">
    <source>
        <dbReference type="EMBL" id="CAH1103594.1"/>
    </source>
</evidence>
<keyword evidence="3 10" id="KW-0805">Transcription regulation</keyword>
<dbReference type="Pfam" id="PF00046">
    <property type="entry name" value="Homeodomain"/>
    <property type="match status" value="1"/>
</dbReference>
<dbReference type="SMART" id="SM00389">
    <property type="entry name" value="HOX"/>
    <property type="match status" value="1"/>
</dbReference>
<dbReference type="FunFam" id="1.10.10.60:FF:000054">
    <property type="entry name" value="One cut domain family member"/>
    <property type="match status" value="1"/>
</dbReference>
<dbReference type="InterPro" id="IPR003350">
    <property type="entry name" value="CUT_dom"/>
</dbReference>
<dbReference type="PROSITE" id="PS51042">
    <property type="entry name" value="CUT"/>
    <property type="match status" value="1"/>
</dbReference>
<evidence type="ECO:0000256" key="9">
    <source>
        <dbReference type="RuleBase" id="RU000682"/>
    </source>
</evidence>
<dbReference type="PANTHER" id="PTHR14057">
    <property type="entry name" value="TRANSCRIPTION FACTOR ONECUT"/>
    <property type="match status" value="1"/>
</dbReference>
<evidence type="ECO:0000256" key="2">
    <source>
        <dbReference type="ARBA" id="ARBA00008190"/>
    </source>
</evidence>
<dbReference type="InterPro" id="IPR009057">
    <property type="entry name" value="Homeodomain-like_sf"/>
</dbReference>
<dbReference type="InterPro" id="IPR001356">
    <property type="entry name" value="HD"/>
</dbReference>
<evidence type="ECO:0000256" key="1">
    <source>
        <dbReference type="ARBA" id="ARBA00004123"/>
    </source>
</evidence>
<evidence type="ECO:0000256" key="8">
    <source>
        <dbReference type="PROSITE-ProRule" id="PRU00108"/>
    </source>
</evidence>
<keyword evidence="15" id="KW-1185">Reference proteome</keyword>
<keyword evidence="5 8" id="KW-0371">Homeobox</keyword>
<feature type="domain" description="Homeobox" evidence="12">
    <location>
        <begin position="456"/>
        <end position="516"/>
    </location>
</feature>
<feature type="region of interest" description="Disordered" evidence="11">
    <location>
        <begin position="514"/>
        <end position="559"/>
    </location>
</feature>
<feature type="region of interest" description="Disordered" evidence="11">
    <location>
        <begin position="189"/>
        <end position="265"/>
    </location>
</feature>
<dbReference type="Gene3D" id="1.10.10.60">
    <property type="entry name" value="Homeodomain-like"/>
    <property type="match status" value="1"/>
</dbReference>
<evidence type="ECO:0000256" key="4">
    <source>
        <dbReference type="ARBA" id="ARBA00023125"/>
    </source>
</evidence>
<dbReference type="CDD" id="cd00086">
    <property type="entry name" value="homeodomain"/>
    <property type="match status" value="1"/>
</dbReference>
<comment type="subcellular location">
    <subcellularLocation>
        <location evidence="1 8 9">Nucleus</location>
    </subcellularLocation>
</comment>
<dbReference type="InterPro" id="IPR010982">
    <property type="entry name" value="Lambda_DNA-bd_dom_sf"/>
</dbReference>
<evidence type="ECO:0000256" key="10">
    <source>
        <dbReference type="RuleBase" id="RU361129"/>
    </source>
</evidence>
<evidence type="ECO:0000256" key="5">
    <source>
        <dbReference type="ARBA" id="ARBA00023155"/>
    </source>
</evidence>
<dbReference type="GO" id="GO:0000981">
    <property type="term" value="F:DNA-binding transcription factor activity, RNA polymerase II-specific"/>
    <property type="evidence" value="ECO:0007669"/>
    <property type="project" value="TreeGrafter"/>
</dbReference>
<comment type="similarity">
    <text evidence="2 10">Belongs to the CUT homeobox family.</text>
</comment>
<accession>A0A9P0G675</accession>
<dbReference type="PROSITE" id="PS50071">
    <property type="entry name" value="HOMEOBOX_2"/>
    <property type="match status" value="1"/>
</dbReference>
<evidence type="ECO:0000256" key="11">
    <source>
        <dbReference type="SAM" id="MobiDB-lite"/>
    </source>
</evidence>
<dbReference type="GO" id="GO:0000978">
    <property type="term" value="F:RNA polymerase II cis-regulatory region sequence-specific DNA binding"/>
    <property type="evidence" value="ECO:0007669"/>
    <property type="project" value="TreeGrafter"/>
</dbReference>
<evidence type="ECO:0000259" key="12">
    <source>
        <dbReference type="PROSITE" id="PS50071"/>
    </source>
</evidence>
<protein>
    <recommendedName>
        <fullName evidence="10">One cut domain family member</fullName>
    </recommendedName>
</protein>
<feature type="compositionally biased region" description="Basic and acidic residues" evidence="11">
    <location>
        <begin position="514"/>
        <end position="523"/>
    </location>
</feature>
<dbReference type="SUPFAM" id="SSF47413">
    <property type="entry name" value="lambda repressor-like DNA-binding domains"/>
    <property type="match status" value="1"/>
</dbReference>
<organism evidence="14 15">
    <name type="scientific">Psylliodes chrysocephalus</name>
    <dbReference type="NCBI Taxonomy" id="3402493"/>
    <lineage>
        <taxon>Eukaryota</taxon>
        <taxon>Metazoa</taxon>
        <taxon>Ecdysozoa</taxon>
        <taxon>Arthropoda</taxon>
        <taxon>Hexapoda</taxon>
        <taxon>Insecta</taxon>
        <taxon>Pterygota</taxon>
        <taxon>Neoptera</taxon>
        <taxon>Endopterygota</taxon>
        <taxon>Coleoptera</taxon>
        <taxon>Polyphaga</taxon>
        <taxon>Cucujiformia</taxon>
        <taxon>Chrysomeloidea</taxon>
        <taxon>Chrysomelidae</taxon>
        <taxon>Galerucinae</taxon>
        <taxon>Alticini</taxon>
        <taxon>Psylliodes</taxon>
    </lineage>
</organism>
<evidence type="ECO:0000256" key="7">
    <source>
        <dbReference type="ARBA" id="ARBA00023242"/>
    </source>
</evidence>
<keyword evidence="6 10" id="KW-0804">Transcription</keyword>
<dbReference type="EMBL" id="OV651826">
    <property type="protein sequence ID" value="CAH1103594.1"/>
    <property type="molecule type" value="Genomic_DNA"/>
</dbReference>
<dbReference type="InterPro" id="IPR051649">
    <property type="entry name" value="CUT_Homeobox"/>
</dbReference>
<dbReference type="Gene3D" id="1.10.260.40">
    <property type="entry name" value="lambda repressor-like DNA-binding domains"/>
    <property type="match status" value="1"/>
</dbReference>
<feature type="compositionally biased region" description="Low complexity" evidence="11">
    <location>
        <begin position="198"/>
        <end position="219"/>
    </location>
</feature>
<dbReference type="SMART" id="SM01109">
    <property type="entry name" value="CUT"/>
    <property type="match status" value="1"/>
</dbReference>
<sequence>MMENIGNMIEQQALGEQTVDSPDSSAHAIIAGGMETQVVRMRLVSRAVVERRLVKQEEADGPLSVIVQPQEESRDSELLSPGKLSPGSVTVANMIDNNDYRTLNPEPTYQTLTSVNGRMSPPVYSPSSSYATLTPLQPLPPISTMSDKFAYGHASNVTGSFTVMQNNTISSINLGLGVNATTPYTMTNMGMTPPHNYSSPGMGMQQQSSPISPQSTYSQNGLPSPQKSMSPPSYDSPYGNQRDMVPRLHSPQLSPPSASLNSPDGTLVTSFSSTTLNGLGLQNHPPTLVQIAPQQRDCSPSPPVVTLQSSQVSQQQQSMQITTKTSSTGSLSVPAIAADVEEINTKELAQRISAELKRYSIPQAIFAQRVLCRSQGTLSDLLRNPKPWSKLKSGRETFRRMWKWLQEPEFQRMSALRLAAAQIPQRGTAQIPQRGMFYVAGCKRKEDPVTNQEQLPTPKKPRLVFTDLQRRTLQAIFKETKRPSKEMQVTIARQLGLEPTTVGNFFMNARRRSMDKWKDEDPKSSQALLHQQMSPGMDQDDLDQDGDMDNDMDDHDDVL</sequence>
<dbReference type="PANTHER" id="PTHR14057:SF47">
    <property type="entry name" value="HOMEOBOX PROTEIN ONECUT"/>
    <property type="match status" value="1"/>
</dbReference>
<dbReference type="AlphaFoldDB" id="A0A9P0G675"/>
<keyword evidence="7 8" id="KW-0539">Nucleus</keyword>